<dbReference type="Proteomes" id="UP001143347">
    <property type="component" value="Unassembled WGS sequence"/>
</dbReference>
<protein>
    <submittedName>
        <fullName evidence="1">Uncharacterized protein</fullName>
    </submittedName>
</protein>
<name>A0A9X3I4L9_9ACTN</name>
<evidence type="ECO:0000313" key="2">
    <source>
        <dbReference type="Proteomes" id="UP001143347"/>
    </source>
</evidence>
<accession>A0A9X3I4L9</accession>
<keyword evidence="2" id="KW-1185">Reference proteome</keyword>
<reference evidence="1" key="1">
    <citation type="submission" date="2022-10" db="EMBL/GenBank/DDBJ databases">
        <title>WGS of marine actinomycetes from Thailand.</title>
        <authorList>
            <person name="Thawai C."/>
        </authorList>
    </citation>
    <scope>NUCLEOTIDE SEQUENCE</scope>
    <source>
        <strain evidence="1">SW21</strain>
    </source>
</reference>
<dbReference type="EMBL" id="JAPKFM010000006">
    <property type="protein sequence ID" value="MCX2964140.1"/>
    <property type="molecule type" value="Genomic_DNA"/>
</dbReference>
<proteinExistence type="predicted"/>
<comment type="caution">
    <text evidence="1">The sequence shown here is derived from an EMBL/GenBank/DDBJ whole genome shotgun (WGS) entry which is preliminary data.</text>
</comment>
<organism evidence="1 2">
    <name type="scientific">Gordonia aquimaris</name>
    <dbReference type="NCBI Taxonomy" id="2984863"/>
    <lineage>
        <taxon>Bacteria</taxon>
        <taxon>Bacillati</taxon>
        <taxon>Actinomycetota</taxon>
        <taxon>Actinomycetes</taxon>
        <taxon>Mycobacteriales</taxon>
        <taxon>Gordoniaceae</taxon>
        <taxon>Gordonia</taxon>
    </lineage>
</organism>
<dbReference type="AlphaFoldDB" id="A0A9X3I4L9"/>
<gene>
    <name evidence="1" type="ORF">OSB52_08560</name>
</gene>
<sequence length="61" mass="6689">MSSSHAKSQRKCPSCGANLYVRKDVVHSASGPGRVDVMLVCRDESCSEPVRHLRTEHPQPA</sequence>
<dbReference type="RefSeq" id="WP_235722326.1">
    <property type="nucleotide sequence ID" value="NZ_JAPKFM010000006.1"/>
</dbReference>
<evidence type="ECO:0000313" key="1">
    <source>
        <dbReference type="EMBL" id="MCX2964140.1"/>
    </source>
</evidence>